<feature type="domain" description="MCM N-terminal" evidence="1">
    <location>
        <begin position="2"/>
        <end position="64"/>
    </location>
</feature>
<keyword evidence="3" id="KW-1185">Reference proteome</keyword>
<dbReference type="SUPFAM" id="SSF50249">
    <property type="entry name" value="Nucleic acid-binding proteins"/>
    <property type="match status" value="1"/>
</dbReference>
<name>A0A8S4QKY4_9NEOP</name>
<accession>A0A8S4QKY4</accession>
<dbReference type="OrthoDB" id="1744952at2759"/>
<dbReference type="InterPro" id="IPR027925">
    <property type="entry name" value="MCM_N"/>
</dbReference>
<proteinExistence type="predicted"/>
<gene>
    <name evidence="2" type="primary">jg26411</name>
    <name evidence="2" type="ORF">PAEG_LOCUS2081</name>
</gene>
<evidence type="ECO:0000313" key="2">
    <source>
        <dbReference type="EMBL" id="CAH2210169.1"/>
    </source>
</evidence>
<protein>
    <submittedName>
        <fullName evidence="2">Jg26411 protein</fullName>
    </submittedName>
</protein>
<evidence type="ECO:0000259" key="1">
    <source>
        <dbReference type="Pfam" id="PF14551"/>
    </source>
</evidence>
<feature type="non-terminal residue" evidence="2">
    <location>
        <position position="1"/>
    </location>
</feature>
<sequence length="67" mass="7969">FKEDNELKYEKQAKELLKPELSTLEISFDDVEKYNQNLATTIIEEYYRIHPFLNQAILNYVLSLAET</sequence>
<organism evidence="2 3">
    <name type="scientific">Pararge aegeria aegeria</name>
    <dbReference type="NCBI Taxonomy" id="348720"/>
    <lineage>
        <taxon>Eukaryota</taxon>
        <taxon>Metazoa</taxon>
        <taxon>Ecdysozoa</taxon>
        <taxon>Arthropoda</taxon>
        <taxon>Hexapoda</taxon>
        <taxon>Insecta</taxon>
        <taxon>Pterygota</taxon>
        <taxon>Neoptera</taxon>
        <taxon>Endopterygota</taxon>
        <taxon>Lepidoptera</taxon>
        <taxon>Glossata</taxon>
        <taxon>Ditrysia</taxon>
        <taxon>Papilionoidea</taxon>
        <taxon>Nymphalidae</taxon>
        <taxon>Satyrinae</taxon>
        <taxon>Satyrini</taxon>
        <taxon>Parargina</taxon>
        <taxon>Pararge</taxon>
    </lineage>
</organism>
<dbReference type="Proteomes" id="UP000838756">
    <property type="component" value="Unassembled WGS sequence"/>
</dbReference>
<dbReference type="AlphaFoldDB" id="A0A8S4QKY4"/>
<reference evidence="2" key="1">
    <citation type="submission" date="2022-03" db="EMBL/GenBank/DDBJ databases">
        <authorList>
            <person name="Lindestad O."/>
        </authorList>
    </citation>
    <scope>NUCLEOTIDE SEQUENCE</scope>
</reference>
<dbReference type="InterPro" id="IPR012340">
    <property type="entry name" value="NA-bd_OB-fold"/>
</dbReference>
<comment type="caution">
    <text evidence="2">The sequence shown here is derived from an EMBL/GenBank/DDBJ whole genome shotgun (WGS) entry which is preliminary data.</text>
</comment>
<dbReference type="Gene3D" id="3.30.1640.10">
    <property type="entry name" value="mini-chromosome maintenance (MCM) complex, chain A, domain 1"/>
    <property type="match status" value="1"/>
</dbReference>
<dbReference type="EMBL" id="CAKXAJ010006800">
    <property type="protein sequence ID" value="CAH2210169.1"/>
    <property type="molecule type" value="Genomic_DNA"/>
</dbReference>
<dbReference type="Pfam" id="PF14551">
    <property type="entry name" value="MCM_N"/>
    <property type="match status" value="1"/>
</dbReference>
<feature type="non-terminal residue" evidence="2">
    <location>
        <position position="67"/>
    </location>
</feature>
<evidence type="ECO:0000313" key="3">
    <source>
        <dbReference type="Proteomes" id="UP000838756"/>
    </source>
</evidence>